<keyword evidence="1" id="KW-1185">Reference proteome</keyword>
<organism evidence="1 2">
    <name type="scientific">Ditylenchus dipsaci</name>
    <dbReference type="NCBI Taxonomy" id="166011"/>
    <lineage>
        <taxon>Eukaryota</taxon>
        <taxon>Metazoa</taxon>
        <taxon>Ecdysozoa</taxon>
        <taxon>Nematoda</taxon>
        <taxon>Chromadorea</taxon>
        <taxon>Rhabditida</taxon>
        <taxon>Tylenchina</taxon>
        <taxon>Tylenchomorpha</taxon>
        <taxon>Sphaerularioidea</taxon>
        <taxon>Anguinidae</taxon>
        <taxon>Anguininae</taxon>
        <taxon>Ditylenchus</taxon>
    </lineage>
</organism>
<dbReference type="Proteomes" id="UP000887574">
    <property type="component" value="Unplaced"/>
</dbReference>
<sequence>FITDASNALISSAVVGFDPPEIAFLQQSRRGAEIYVANLLAIGRKTEQDWKA</sequence>
<dbReference type="AlphaFoldDB" id="A0A915EM10"/>
<proteinExistence type="predicted"/>
<reference evidence="2" key="1">
    <citation type="submission" date="2022-11" db="UniProtKB">
        <authorList>
            <consortium name="WormBaseParasite"/>
        </authorList>
    </citation>
    <scope>IDENTIFICATION</scope>
</reference>
<dbReference type="WBParaSite" id="jg8214">
    <property type="protein sequence ID" value="jg8214"/>
    <property type="gene ID" value="jg8214"/>
</dbReference>
<name>A0A915EM10_9BILA</name>
<evidence type="ECO:0000313" key="1">
    <source>
        <dbReference type="Proteomes" id="UP000887574"/>
    </source>
</evidence>
<accession>A0A915EM10</accession>
<evidence type="ECO:0000313" key="2">
    <source>
        <dbReference type="WBParaSite" id="jg8214"/>
    </source>
</evidence>
<protein>
    <submittedName>
        <fullName evidence="2">Uncharacterized protein</fullName>
    </submittedName>
</protein>